<dbReference type="GO" id="GO:0032259">
    <property type="term" value="P:methylation"/>
    <property type="evidence" value="ECO:0007669"/>
    <property type="project" value="UniProtKB-KW"/>
</dbReference>
<keyword evidence="2" id="KW-0830">Ubiquinone</keyword>
<dbReference type="KEGG" id="pll:I858_000175"/>
<dbReference type="InterPro" id="IPR050508">
    <property type="entry name" value="Methyltransf_Superfamily"/>
</dbReference>
<dbReference type="PANTHER" id="PTHR42912:SF93">
    <property type="entry name" value="N6-ADENOSINE-METHYLTRANSFERASE TMT1A"/>
    <property type="match status" value="1"/>
</dbReference>
<protein>
    <submittedName>
        <fullName evidence="2">Ubiquinone biosynthesis methyltransferase UbiE</fullName>
    </submittedName>
</protein>
<evidence type="ECO:0000259" key="1">
    <source>
        <dbReference type="Pfam" id="PF08241"/>
    </source>
</evidence>
<keyword evidence="2" id="KW-0489">Methyltransferase</keyword>
<dbReference type="PANTHER" id="PTHR42912">
    <property type="entry name" value="METHYLTRANSFERASE"/>
    <property type="match status" value="1"/>
</dbReference>
<dbReference type="InterPro" id="IPR013216">
    <property type="entry name" value="Methyltransf_11"/>
</dbReference>
<dbReference type="AlphaFoldDB" id="A0A1B1RX37"/>
<gene>
    <name evidence="2" type="ORF">I858_000175</name>
</gene>
<proteinExistence type="predicted"/>
<evidence type="ECO:0000313" key="3">
    <source>
        <dbReference type="Proteomes" id="UP000053354"/>
    </source>
</evidence>
<keyword evidence="2" id="KW-0808">Transferase</keyword>
<evidence type="ECO:0000313" key="2">
    <source>
        <dbReference type="EMBL" id="ANU25494.1"/>
    </source>
</evidence>
<dbReference type="Proteomes" id="UP000053354">
    <property type="component" value="Chromosome"/>
</dbReference>
<dbReference type="OrthoDB" id="9791837at2"/>
<dbReference type="RefSeq" id="WP_065524086.1">
    <property type="nucleotide sequence ID" value="NZ_CP016540.2"/>
</dbReference>
<dbReference type="Gene3D" id="3.40.50.150">
    <property type="entry name" value="Vaccinia Virus protein VP39"/>
    <property type="match status" value="1"/>
</dbReference>
<keyword evidence="3" id="KW-1185">Reference proteome</keyword>
<accession>A0A1B1RX37</accession>
<dbReference type="EMBL" id="CP016540">
    <property type="protein sequence ID" value="ANU25494.1"/>
    <property type="molecule type" value="Genomic_DNA"/>
</dbReference>
<dbReference type="SUPFAM" id="SSF53335">
    <property type="entry name" value="S-adenosyl-L-methionine-dependent methyltransferases"/>
    <property type="match status" value="1"/>
</dbReference>
<dbReference type="CDD" id="cd02440">
    <property type="entry name" value="AdoMet_MTases"/>
    <property type="match status" value="1"/>
</dbReference>
<name>A0A1B1RX37_9BACL</name>
<reference evidence="2" key="1">
    <citation type="submission" date="2016-10" db="EMBL/GenBank/DDBJ databases">
        <authorList>
            <person name="See-Too W.S."/>
        </authorList>
    </citation>
    <scope>NUCLEOTIDE SEQUENCE</scope>
    <source>
        <strain evidence="2">L10.15</strain>
    </source>
</reference>
<dbReference type="Pfam" id="PF08241">
    <property type="entry name" value="Methyltransf_11"/>
    <property type="match status" value="1"/>
</dbReference>
<organism evidence="2 3">
    <name type="scientific">Planococcus versutus</name>
    <dbReference type="NCBI Taxonomy" id="1302659"/>
    <lineage>
        <taxon>Bacteria</taxon>
        <taxon>Bacillati</taxon>
        <taxon>Bacillota</taxon>
        <taxon>Bacilli</taxon>
        <taxon>Bacillales</taxon>
        <taxon>Caryophanaceae</taxon>
        <taxon>Planococcus</taxon>
    </lineage>
</organism>
<dbReference type="STRING" id="1302659.I858_000175"/>
<dbReference type="GO" id="GO:0008757">
    <property type="term" value="F:S-adenosylmethionine-dependent methyltransferase activity"/>
    <property type="evidence" value="ECO:0007669"/>
    <property type="project" value="InterPro"/>
</dbReference>
<sequence length="236" mass="27582">MKKQVIEVFNELASIYRETDDAKNLYNTQYERPAMLQQIPLDLSGVQLLDAGCSAGWYSEQLDNRGADVTSVDISPEMVKYTKKLLGDDAKVLNLDLEQALPFNDNSFDWIVSSLTLHYLEDWRLVFKEFHRVLKPGGRFLMSIHHPLTDLKLLDDIDYFSTELIVDSWHKEGKVYSVPFFRRSLSEIFDRLHPYFSIERVIEPKPTERFNSLEPEKYNKLMQSPNFLILEVVKDL</sequence>
<dbReference type="InterPro" id="IPR029063">
    <property type="entry name" value="SAM-dependent_MTases_sf"/>
</dbReference>
<feature type="domain" description="Methyltransferase type 11" evidence="1">
    <location>
        <begin position="49"/>
        <end position="141"/>
    </location>
</feature>